<dbReference type="AlphaFoldDB" id="A0A9D4D122"/>
<sequence>MKRQNIFVQERGGKILQNVDTAKKPRNTLSKVVGGQAVTETEVLNKSQTHKHKQSNKRSKDAKKENINPTPSVSGCAKKPKVIRTVTESESSEDEITDSEKCIVCKKCSPDLSKRPYIAQLSELSEGGTTSCAPSAHPISMHIKLNKFCKYVQNMFTIKQFITV</sequence>
<proteinExistence type="predicted"/>
<comment type="caution">
    <text evidence="2">The sequence shown here is derived from an EMBL/GenBank/DDBJ whole genome shotgun (WGS) entry which is preliminary data.</text>
</comment>
<feature type="compositionally biased region" description="Basic residues" evidence="1">
    <location>
        <begin position="48"/>
        <end position="57"/>
    </location>
</feature>
<gene>
    <name evidence="2" type="ORF">DPMN_042745</name>
</gene>
<dbReference type="EMBL" id="JAIWYP010000011">
    <property type="protein sequence ID" value="KAH3736182.1"/>
    <property type="molecule type" value="Genomic_DNA"/>
</dbReference>
<protein>
    <submittedName>
        <fullName evidence="2">Uncharacterized protein</fullName>
    </submittedName>
</protein>
<reference evidence="2" key="1">
    <citation type="journal article" date="2019" name="bioRxiv">
        <title>The Genome of the Zebra Mussel, Dreissena polymorpha: A Resource for Invasive Species Research.</title>
        <authorList>
            <person name="McCartney M.A."/>
            <person name="Auch B."/>
            <person name="Kono T."/>
            <person name="Mallez S."/>
            <person name="Zhang Y."/>
            <person name="Obille A."/>
            <person name="Becker A."/>
            <person name="Abrahante J.E."/>
            <person name="Garbe J."/>
            <person name="Badalamenti J.P."/>
            <person name="Herman A."/>
            <person name="Mangelson H."/>
            <person name="Liachko I."/>
            <person name="Sullivan S."/>
            <person name="Sone E.D."/>
            <person name="Koren S."/>
            <person name="Silverstein K.A.T."/>
            <person name="Beckman K.B."/>
            <person name="Gohl D.M."/>
        </authorList>
    </citation>
    <scope>NUCLEOTIDE SEQUENCE</scope>
    <source>
        <strain evidence="2">Duluth1</strain>
        <tissue evidence="2">Whole animal</tissue>
    </source>
</reference>
<organism evidence="2 3">
    <name type="scientific">Dreissena polymorpha</name>
    <name type="common">Zebra mussel</name>
    <name type="synonym">Mytilus polymorpha</name>
    <dbReference type="NCBI Taxonomy" id="45954"/>
    <lineage>
        <taxon>Eukaryota</taxon>
        <taxon>Metazoa</taxon>
        <taxon>Spiralia</taxon>
        <taxon>Lophotrochozoa</taxon>
        <taxon>Mollusca</taxon>
        <taxon>Bivalvia</taxon>
        <taxon>Autobranchia</taxon>
        <taxon>Heteroconchia</taxon>
        <taxon>Euheterodonta</taxon>
        <taxon>Imparidentia</taxon>
        <taxon>Neoheterodontei</taxon>
        <taxon>Myida</taxon>
        <taxon>Dreissenoidea</taxon>
        <taxon>Dreissenidae</taxon>
        <taxon>Dreissena</taxon>
    </lineage>
</organism>
<evidence type="ECO:0000313" key="3">
    <source>
        <dbReference type="Proteomes" id="UP000828390"/>
    </source>
</evidence>
<feature type="region of interest" description="Disordered" evidence="1">
    <location>
        <begin position="18"/>
        <end position="81"/>
    </location>
</feature>
<dbReference type="Proteomes" id="UP000828390">
    <property type="component" value="Unassembled WGS sequence"/>
</dbReference>
<feature type="compositionally biased region" description="Polar residues" evidence="1">
    <location>
        <begin position="38"/>
        <end position="47"/>
    </location>
</feature>
<reference evidence="2" key="2">
    <citation type="submission" date="2020-11" db="EMBL/GenBank/DDBJ databases">
        <authorList>
            <person name="McCartney M.A."/>
            <person name="Auch B."/>
            <person name="Kono T."/>
            <person name="Mallez S."/>
            <person name="Becker A."/>
            <person name="Gohl D.M."/>
            <person name="Silverstein K.A.T."/>
            <person name="Koren S."/>
            <person name="Bechman K.B."/>
            <person name="Herman A."/>
            <person name="Abrahante J.E."/>
            <person name="Garbe J."/>
        </authorList>
    </citation>
    <scope>NUCLEOTIDE SEQUENCE</scope>
    <source>
        <strain evidence="2">Duluth1</strain>
        <tissue evidence="2">Whole animal</tissue>
    </source>
</reference>
<evidence type="ECO:0000256" key="1">
    <source>
        <dbReference type="SAM" id="MobiDB-lite"/>
    </source>
</evidence>
<evidence type="ECO:0000313" key="2">
    <source>
        <dbReference type="EMBL" id="KAH3736182.1"/>
    </source>
</evidence>
<name>A0A9D4D122_DREPO</name>
<keyword evidence="3" id="KW-1185">Reference proteome</keyword>
<accession>A0A9D4D122</accession>